<comment type="subcellular location">
    <subcellularLocation>
        <location evidence="1">Membrane</location>
        <topology evidence="1">Multi-pass membrane protein</topology>
    </subcellularLocation>
</comment>
<keyword evidence="4" id="KW-0813">Transport</keyword>
<dbReference type="EMBL" id="HACG01037259">
    <property type="protein sequence ID" value="CEK84124.1"/>
    <property type="molecule type" value="Transcribed_RNA"/>
</dbReference>
<evidence type="ECO:0008006" key="9">
    <source>
        <dbReference type="Google" id="ProtNLM"/>
    </source>
</evidence>
<dbReference type="AlphaFoldDB" id="A0A0B7ASV8"/>
<accession>A0A0B7ASV8</accession>
<proteinExistence type="inferred from homology"/>
<dbReference type="GO" id="GO:0015833">
    <property type="term" value="P:peptide transport"/>
    <property type="evidence" value="ECO:0007669"/>
    <property type="project" value="UniProtKB-KW"/>
</dbReference>
<dbReference type="PANTHER" id="PTHR11654">
    <property type="entry name" value="OLIGOPEPTIDE TRANSPORTER-RELATED"/>
    <property type="match status" value="1"/>
</dbReference>
<dbReference type="GO" id="GO:0016020">
    <property type="term" value="C:membrane"/>
    <property type="evidence" value="ECO:0007669"/>
    <property type="project" value="UniProtKB-SubCell"/>
</dbReference>
<feature type="transmembrane region" description="Helical" evidence="7">
    <location>
        <begin position="12"/>
        <end position="32"/>
    </location>
</feature>
<evidence type="ECO:0000313" key="8">
    <source>
        <dbReference type="EMBL" id="CEK84124.1"/>
    </source>
</evidence>
<comment type="similarity">
    <text evidence="2">Belongs to the major facilitator superfamily. Proton-dependent oligopeptide transporter (POT/PTR) (TC 2.A.17) family.</text>
</comment>
<evidence type="ECO:0000256" key="6">
    <source>
        <dbReference type="ARBA" id="ARBA00023136"/>
    </source>
</evidence>
<dbReference type="Gene3D" id="1.20.1250.20">
    <property type="entry name" value="MFS general substrate transporter like domains"/>
    <property type="match status" value="1"/>
</dbReference>
<evidence type="ECO:0000256" key="7">
    <source>
        <dbReference type="SAM" id="Phobius"/>
    </source>
</evidence>
<evidence type="ECO:0000256" key="4">
    <source>
        <dbReference type="ARBA" id="ARBA00022856"/>
    </source>
</evidence>
<dbReference type="GO" id="GO:0022857">
    <property type="term" value="F:transmembrane transporter activity"/>
    <property type="evidence" value="ECO:0007669"/>
    <property type="project" value="InterPro"/>
</dbReference>
<keyword evidence="3 7" id="KW-0812">Transmembrane</keyword>
<keyword evidence="6 7" id="KW-0472">Membrane</keyword>
<feature type="non-terminal residue" evidence="8">
    <location>
        <position position="1"/>
    </location>
</feature>
<dbReference type="Pfam" id="PF00854">
    <property type="entry name" value="PTR2"/>
    <property type="match status" value="1"/>
</dbReference>
<evidence type="ECO:0000256" key="3">
    <source>
        <dbReference type="ARBA" id="ARBA00022692"/>
    </source>
</evidence>
<reference evidence="8" key="1">
    <citation type="submission" date="2014-12" db="EMBL/GenBank/DDBJ databases">
        <title>Insight into the proteome of Arion vulgaris.</title>
        <authorList>
            <person name="Aradska J."/>
            <person name="Bulat T."/>
            <person name="Smidak R."/>
            <person name="Sarate P."/>
            <person name="Gangsoo J."/>
            <person name="Sialana F."/>
            <person name="Bilban M."/>
            <person name="Lubec G."/>
        </authorList>
    </citation>
    <scope>NUCLEOTIDE SEQUENCE</scope>
    <source>
        <tissue evidence="8">Skin</tissue>
    </source>
</reference>
<protein>
    <recommendedName>
        <fullName evidence="9">Major facilitator superfamily (MFS) profile domain-containing protein</fullName>
    </recommendedName>
</protein>
<dbReference type="InterPro" id="IPR036259">
    <property type="entry name" value="MFS_trans_sf"/>
</dbReference>
<keyword evidence="5 7" id="KW-1133">Transmembrane helix</keyword>
<evidence type="ECO:0000256" key="2">
    <source>
        <dbReference type="ARBA" id="ARBA00005982"/>
    </source>
</evidence>
<keyword evidence="4" id="KW-0571">Peptide transport</keyword>
<dbReference type="InterPro" id="IPR000109">
    <property type="entry name" value="POT_fam"/>
</dbReference>
<sequence length="185" mass="20116">RIGLPLTLLKRIGLGLLFSTLAVIVAGIVEIYRKECMKKFGGTHIQTLANTNFTASSLSVFAQSPQFVLVGIGEIFTAAATLEAGYTQAPPNLQGFLTGLFYAASSIGNLLNLGIMLLVEIVTQEDPWWGNEINQTKMENLMFLLSGLMATDFLIFCVIVLKGNVVANVNKETEMTVFDGDMTQM</sequence>
<feature type="transmembrane region" description="Helical" evidence="7">
    <location>
        <begin position="141"/>
        <end position="161"/>
    </location>
</feature>
<evidence type="ECO:0000256" key="5">
    <source>
        <dbReference type="ARBA" id="ARBA00022989"/>
    </source>
</evidence>
<organism evidence="8">
    <name type="scientific">Arion vulgaris</name>
    <dbReference type="NCBI Taxonomy" id="1028688"/>
    <lineage>
        <taxon>Eukaryota</taxon>
        <taxon>Metazoa</taxon>
        <taxon>Spiralia</taxon>
        <taxon>Lophotrochozoa</taxon>
        <taxon>Mollusca</taxon>
        <taxon>Gastropoda</taxon>
        <taxon>Heterobranchia</taxon>
        <taxon>Euthyneura</taxon>
        <taxon>Panpulmonata</taxon>
        <taxon>Eupulmonata</taxon>
        <taxon>Stylommatophora</taxon>
        <taxon>Helicina</taxon>
        <taxon>Arionoidea</taxon>
        <taxon>Arionidae</taxon>
        <taxon>Arion</taxon>
    </lineage>
</organism>
<keyword evidence="4" id="KW-0653">Protein transport</keyword>
<evidence type="ECO:0000256" key="1">
    <source>
        <dbReference type="ARBA" id="ARBA00004141"/>
    </source>
</evidence>
<name>A0A0B7ASV8_9EUPU</name>
<gene>
    <name evidence="8" type="primary">ORF140887</name>
</gene>
<feature type="transmembrane region" description="Helical" evidence="7">
    <location>
        <begin position="100"/>
        <end position="121"/>
    </location>
</feature>